<proteinExistence type="predicted"/>
<evidence type="ECO:0000259" key="2">
    <source>
        <dbReference type="Pfam" id="PF01648"/>
    </source>
</evidence>
<dbReference type="Proteomes" id="UP000599179">
    <property type="component" value="Unassembled WGS sequence"/>
</dbReference>
<comment type="caution">
    <text evidence="3">The sequence shown here is derived from an EMBL/GenBank/DDBJ whole genome shotgun (WGS) entry which is preliminary data.</text>
</comment>
<protein>
    <recommendedName>
        <fullName evidence="2">4'-phosphopantetheinyl transferase domain-containing protein</fullName>
    </recommendedName>
</protein>
<dbReference type="RefSeq" id="WP_188459462.1">
    <property type="nucleotide sequence ID" value="NZ_BMGM01000012.1"/>
</dbReference>
<dbReference type="InterPro" id="IPR037143">
    <property type="entry name" value="4-PPantetheinyl_Trfase_dom_sf"/>
</dbReference>
<name>A0ABQ1SNV1_9FLAO</name>
<dbReference type="SUPFAM" id="SSF56214">
    <property type="entry name" value="4'-phosphopantetheinyl transferase"/>
    <property type="match status" value="1"/>
</dbReference>
<evidence type="ECO:0000313" key="3">
    <source>
        <dbReference type="EMBL" id="GGE43813.1"/>
    </source>
</evidence>
<keyword evidence="1" id="KW-0808">Transferase</keyword>
<organism evidence="3 4">
    <name type="scientific">Psychroflexus planctonicus</name>
    <dbReference type="NCBI Taxonomy" id="1526575"/>
    <lineage>
        <taxon>Bacteria</taxon>
        <taxon>Pseudomonadati</taxon>
        <taxon>Bacteroidota</taxon>
        <taxon>Flavobacteriia</taxon>
        <taxon>Flavobacteriales</taxon>
        <taxon>Flavobacteriaceae</taxon>
        <taxon>Psychroflexus</taxon>
    </lineage>
</organism>
<evidence type="ECO:0000256" key="1">
    <source>
        <dbReference type="ARBA" id="ARBA00022679"/>
    </source>
</evidence>
<dbReference type="EMBL" id="BMGM01000012">
    <property type="protein sequence ID" value="GGE43813.1"/>
    <property type="molecule type" value="Genomic_DNA"/>
</dbReference>
<feature type="domain" description="4'-phosphopantetheinyl transferase" evidence="2">
    <location>
        <begin position="2"/>
        <end position="87"/>
    </location>
</feature>
<accession>A0ABQ1SNV1</accession>
<gene>
    <name evidence="3" type="ORF">GCM10010832_24760</name>
</gene>
<dbReference type="Pfam" id="PF01648">
    <property type="entry name" value="ACPS"/>
    <property type="match status" value="1"/>
</dbReference>
<keyword evidence="4" id="KW-1185">Reference proteome</keyword>
<dbReference type="Gene3D" id="3.90.470.20">
    <property type="entry name" value="4'-phosphopantetheinyl transferase domain"/>
    <property type="match status" value="1"/>
</dbReference>
<reference evidence="4" key="1">
    <citation type="journal article" date="2019" name="Int. J. Syst. Evol. Microbiol.">
        <title>The Global Catalogue of Microorganisms (GCM) 10K type strain sequencing project: providing services to taxonomists for standard genome sequencing and annotation.</title>
        <authorList>
            <consortium name="The Broad Institute Genomics Platform"/>
            <consortium name="The Broad Institute Genome Sequencing Center for Infectious Disease"/>
            <person name="Wu L."/>
            <person name="Ma J."/>
        </authorList>
    </citation>
    <scope>NUCLEOTIDE SEQUENCE [LARGE SCALE GENOMIC DNA]</scope>
    <source>
        <strain evidence="4">CGMCC 1.12931</strain>
    </source>
</reference>
<evidence type="ECO:0000313" key="4">
    <source>
        <dbReference type="Proteomes" id="UP000599179"/>
    </source>
</evidence>
<dbReference type="InterPro" id="IPR008278">
    <property type="entry name" value="4-PPantetheinyl_Trfase_dom"/>
</dbReference>
<sequence length="174" mass="20465">MLGNDVVDLTLAKHQTRWNTASFQEKVLHPVETEKFKNKVLSFTAFWKIWSIKESVYKAHQREKNHLPKFNPFHFLVEEISEKRSRVCVEGLQYEVLSYVSSNLIYSFTKGENVYSFQNFEIEAKNSLFIPDLKRSDINLKLSKNQNGIPFLNQQNKSVPISLTHHGKYFAYLY</sequence>